<dbReference type="PANTHER" id="PTHR11070">
    <property type="entry name" value="UVRD / RECB / PCRA DNA HELICASE FAMILY MEMBER"/>
    <property type="match status" value="1"/>
</dbReference>
<dbReference type="Pfam" id="PF00580">
    <property type="entry name" value="UvrD-helicase"/>
    <property type="match status" value="1"/>
</dbReference>
<dbReference type="Gene3D" id="1.10.486.10">
    <property type="entry name" value="PCRA, domain 4"/>
    <property type="match status" value="1"/>
</dbReference>
<dbReference type="Gene3D" id="1.10.10.160">
    <property type="match status" value="1"/>
</dbReference>
<protein>
    <recommendedName>
        <fullName evidence="13">DNA 3'-5' helicase</fullName>
        <ecNumber evidence="13">5.6.2.4</ecNumber>
    </recommendedName>
</protein>
<evidence type="ECO:0000256" key="11">
    <source>
        <dbReference type="ARBA" id="ARBA00023235"/>
    </source>
</evidence>
<evidence type="ECO:0000256" key="4">
    <source>
        <dbReference type="ARBA" id="ARBA00022763"/>
    </source>
</evidence>
<name>A0A2H0B5A3_9BACT</name>
<dbReference type="Gene3D" id="3.40.50.300">
    <property type="entry name" value="P-loop containing nucleotide triphosphate hydrolases"/>
    <property type="match status" value="2"/>
</dbReference>
<evidence type="ECO:0000259" key="17">
    <source>
        <dbReference type="PROSITE" id="PS51217"/>
    </source>
</evidence>
<sequence>LALTFTEEAAGEMANRLDEIMPFGYEEPWISTFHGFCDRILKQEAIEIGLSPDYEILSQTQAWVLLHDNIWNLGLEYYAPINNPNKFINEMIRFFSRLQDEDVSPEELEKYLNKTLKDEADIELNNKYKELFNTYEKYKQLKLSKNVLDFGDLIAWTLKLFRERKSILTKYQKQFKQILVDEFQDTNYAQLQLIKLLAPPDRNPNLTVVGDDDQAIYAFRGSSVHNILDFKDEYPNAAEILLTTNYRSGQKVLNAAHNSITNNDPDRLEVKLSLDKRLVAARGDKLPQPQIIEVTSLEVETEFVVEKILELVGKDYTYKDVAILSRANNHLEPFVSALRRAGLPYQLVGNRGLFDQQEVRDLLFSLKIAANPYDSISLFYFLHIEQFGLASHELLSMLNDSKARTTQLWDIIVEKAGNDDRYKLIVDLIAKTQEEDTKKTITDLVYQFIYITGYINQFLKQESIENQLKIKNINLFFDRLKQFDKDYPKASIAQAVAYFDLLIEAGENPAQAQIEDIDTVSLLTIHAAKGLEWPIVFIVNLVSDRFPSRNRSEIIALPNEFVKQKLPVGDIHIQEERRLFYVAITRARDYLFAVYGKDYGGQRPKKPSGFLAELGLETTLWKPKVQLSWLSQLRGVDAPKPRAVIDGQFQLTHLSYSQIDVYKTCPLKYKYQYILKVPTKPHHAFAFGSTIHLTLQKFHQFTIKDQVPSLDSLFSMYEKFFIEVGYDSAQQREKRFESGKTALERYYQNYQNKFDGKPIKLETKFKIMIDGIPMIGRIDRIDKLEQGYELIDYKTGGTKDQKAVDKDAQLTIYAMASQVLLGQLPHNLALYFIESGEKINTIRTEMQIEKKKQEIIDTVREIKKGKFSATPGFPVPCGYCPYNQICPMAKKS</sequence>
<keyword evidence="6 15" id="KW-0347">Helicase</keyword>
<feature type="non-terminal residue" evidence="18">
    <location>
        <position position="1"/>
    </location>
</feature>
<dbReference type="Pfam" id="PF13361">
    <property type="entry name" value="UvrD_C"/>
    <property type="match status" value="1"/>
</dbReference>
<dbReference type="CDD" id="cd17932">
    <property type="entry name" value="DEXQc_UvrD"/>
    <property type="match status" value="1"/>
</dbReference>
<reference evidence="18 19" key="1">
    <citation type="submission" date="2017-09" db="EMBL/GenBank/DDBJ databases">
        <title>Depth-based differentiation of microbial function through sediment-hosted aquifers and enrichment of novel symbionts in the deep terrestrial subsurface.</title>
        <authorList>
            <person name="Probst A.J."/>
            <person name="Ladd B."/>
            <person name="Jarett J.K."/>
            <person name="Geller-Mcgrath D.E."/>
            <person name="Sieber C.M."/>
            <person name="Emerson J.B."/>
            <person name="Anantharaman K."/>
            <person name="Thomas B.C."/>
            <person name="Malmstrom R."/>
            <person name="Stieglmeier M."/>
            <person name="Klingl A."/>
            <person name="Woyke T."/>
            <person name="Ryan C.M."/>
            <person name="Banfield J.F."/>
        </authorList>
    </citation>
    <scope>NUCLEOTIDE SEQUENCE [LARGE SCALE GENOMIC DNA]</scope>
    <source>
        <strain evidence="18">CG23_combo_of_CG06-09_8_20_14_all_34_8</strain>
    </source>
</reference>
<organism evidence="18 19">
    <name type="scientific">Candidatus Beckwithbacteria bacterium CG23_combo_of_CG06-09_8_20_14_all_34_8</name>
    <dbReference type="NCBI Taxonomy" id="1974497"/>
    <lineage>
        <taxon>Bacteria</taxon>
        <taxon>Candidatus Beckwithiibacteriota</taxon>
    </lineage>
</organism>
<dbReference type="InterPro" id="IPR011604">
    <property type="entry name" value="PDDEXK-like_dom_sf"/>
</dbReference>
<dbReference type="GO" id="GO:0005524">
    <property type="term" value="F:ATP binding"/>
    <property type="evidence" value="ECO:0007669"/>
    <property type="project" value="UniProtKB-UniRule"/>
</dbReference>
<keyword evidence="8 15" id="KW-0067">ATP-binding</keyword>
<keyword evidence="4" id="KW-0227">DNA damage</keyword>
<dbReference type="PROSITE" id="PS51217">
    <property type="entry name" value="UVRD_HELICASE_CTER"/>
    <property type="match status" value="1"/>
</dbReference>
<evidence type="ECO:0000256" key="15">
    <source>
        <dbReference type="PROSITE-ProRule" id="PRU00560"/>
    </source>
</evidence>
<evidence type="ECO:0000256" key="9">
    <source>
        <dbReference type="ARBA" id="ARBA00023125"/>
    </source>
</evidence>
<evidence type="ECO:0000313" key="18">
    <source>
        <dbReference type="EMBL" id="PIP52832.1"/>
    </source>
</evidence>
<dbReference type="Pfam" id="PF12705">
    <property type="entry name" value="PDDEXK_1"/>
    <property type="match status" value="1"/>
</dbReference>
<accession>A0A2H0B5A3</accession>
<evidence type="ECO:0000256" key="8">
    <source>
        <dbReference type="ARBA" id="ARBA00022840"/>
    </source>
</evidence>
<dbReference type="Gene3D" id="3.90.320.10">
    <property type="match status" value="1"/>
</dbReference>
<dbReference type="GO" id="GO:0004527">
    <property type="term" value="F:exonuclease activity"/>
    <property type="evidence" value="ECO:0007669"/>
    <property type="project" value="UniProtKB-KW"/>
</dbReference>
<comment type="caution">
    <text evidence="15">Lacks conserved residue(s) required for the propagation of feature annotation.</text>
</comment>
<evidence type="ECO:0000256" key="14">
    <source>
        <dbReference type="ARBA" id="ARBA00048988"/>
    </source>
</evidence>
<dbReference type="InterPro" id="IPR000212">
    <property type="entry name" value="DNA_helicase_UvrD/REP"/>
</dbReference>
<evidence type="ECO:0000313" key="19">
    <source>
        <dbReference type="Proteomes" id="UP000229459"/>
    </source>
</evidence>
<dbReference type="SUPFAM" id="SSF52980">
    <property type="entry name" value="Restriction endonuclease-like"/>
    <property type="match status" value="1"/>
</dbReference>
<dbReference type="InterPro" id="IPR038726">
    <property type="entry name" value="PDDEXK_AddAB-type"/>
</dbReference>
<keyword evidence="11" id="KW-0413">Isomerase</keyword>
<dbReference type="Proteomes" id="UP000229459">
    <property type="component" value="Unassembled WGS sequence"/>
</dbReference>
<evidence type="ECO:0000256" key="2">
    <source>
        <dbReference type="ARBA" id="ARBA00022722"/>
    </source>
</evidence>
<comment type="catalytic activity">
    <reaction evidence="14">
        <text>ATP + H2O = ADP + phosphate + H(+)</text>
        <dbReference type="Rhea" id="RHEA:13065"/>
        <dbReference type="ChEBI" id="CHEBI:15377"/>
        <dbReference type="ChEBI" id="CHEBI:15378"/>
        <dbReference type="ChEBI" id="CHEBI:30616"/>
        <dbReference type="ChEBI" id="CHEBI:43474"/>
        <dbReference type="ChEBI" id="CHEBI:456216"/>
        <dbReference type="EC" id="5.6.2.4"/>
    </reaction>
</comment>
<dbReference type="PROSITE" id="PS51198">
    <property type="entry name" value="UVRD_HELICASE_ATP_BIND"/>
    <property type="match status" value="1"/>
</dbReference>
<dbReference type="GO" id="GO:0000725">
    <property type="term" value="P:recombinational repair"/>
    <property type="evidence" value="ECO:0007669"/>
    <property type="project" value="TreeGrafter"/>
</dbReference>
<evidence type="ECO:0000256" key="7">
    <source>
        <dbReference type="ARBA" id="ARBA00022839"/>
    </source>
</evidence>
<evidence type="ECO:0000256" key="1">
    <source>
        <dbReference type="ARBA" id="ARBA00009922"/>
    </source>
</evidence>
<comment type="caution">
    <text evidence="18">The sequence shown here is derived from an EMBL/GenBank/DDBJ whole genome shotgun (WGS) entry which is preliminary data.</text>
</comment>
<comment type="catalytic activity">
    <reaction evidence="12">
        <text>Couples ATP hydrolysis with the unwinding of duplex DNA by translocating in the 3'-5' direction.</text>
        <dbReference type="EC" id="5.6.2.4"/>
    </reaction>
</comment>
<keyword evidence="10" id="KW-0234">DNA repair</keyword>
<dbReference type="SUPFAM" id="SSF52540">
    <property type="entry name" value="P-loop containing nucleoside triphosphate hydrolases"/>
    <property type="match status" value="1"/>
</dbReference>
<keyword evidence="3 15" id="KW-0547">Nucleotide-binding</keyword>
<dbReference type="InterPro" id="IPR013986">
    <property type="entry name" value="DExx_box_DNA_helicase_dom_sf"/>
</dbReference>
<dbReference type="AlphaFoldDB" id="A0A2H0B5A3"/>
<keyword evidence="9" id="KW-0238">DNA-binding</keyword>
<dbReference type="EC" id="5.6.2.4" evidence="13"/>
<dbReference type="GO" id="GO:0043138">
    <property type="term" value="F:3'-5' DNA helicase activity"/>
    <property type="evidence" value="ECO:0007669"/>
    <property type="project" value="UniProtKB-EC"/>
</dbReference>
<evidence type="ECO:0000256" key="3">
    <source>
        <dbReference type="ARBA" id="ARBA00022741"/>
    </source>
</evidence>
<proteinExistence type="inferred from homology"/>
<evidence type="ECO:0000259" key="16">
    <source>
        <dbReference type="PROSITE" id="PS51198"/>
    </source>
</evidence>
<evidence type="ECO:0000256" key="5">
    <source>
        <dbReference type="ARBA" id="ARBA00022801"/>
    </source>
</evidence>
<dbReference type="InterPro" id="IPR014017">
    <property type="entry name" value="DNA_helicase_UvrD-like_C"/>
</dbReference>
<keyword evidence="2" id="KW-0540">Nuclease</keyword>
<gene>
    <name evidence="18" type="ORF">COX08_04335</name>
</gene>
<evidence type="ECO:0000256" key="12">
    <source>
        <dbReference type="ARBA" id="ARBA00034617"/>
    </source>
</evidence>
<dbReference type="InterPro" id="IPR027417">
    <property type="entry name" value="P-loop_NTPase"/>
</dbReference>
<evidence type="ECO:0000256" key="13">
    <source>
        <dbReference type="ARBA" id="ARBA00034808"/>
    </source>
</evidence>
<evidence type="ECO:0000256" key="6">
    <source>
        <dbReference type="ARBA" id="ARBA00022806"/>
    </source>
</evidence>
<comment type="similarity">
    <text evidence="1">Belongs to the helicase family. UvrD subfamily.</text>
</comment>
<dbReference type="InterPro" id="IPR014016">
    <property type="entry name" value="UvrD-like_ATP-bd"/>
</dbReference>
<feature type="domain" description="UvrD-like helicase ATP-binding" evidence="16">
    <location>
        <begin position="1"/>
        <end position="249"/>
    </location>
</feature>
<dbReference type="EMBL" id="PCSR01000102">
    <property type="protein sequence ID" value="PIP52832.1"/>
    <property type="molecule type" value="Genomic_DNA"/>
</dbReference>
<keyword evidence="5 15" id="KW-0378">Hydrolase</keyword>
<keyword evidence="7" id="KW-0269">Exonuclease</keyword>
<dbReference type="PANTHER" id="PTHR11070:SF2">
    <property type="entry name" value="ATP-DEPENDENT DNA HELICASE SRS2"/>
    <property type="match status" value="1"/>
</dbReference>
<dbReference type="GO" id="GO:0003677">
    <property type="term" value="F:DNA binding"/>
    <property type="evidence" value="ECO:0007669"/>
    <property type="project" value="UniProtKB-KW"/>
</dbReference>
<evidence type="ECO:0000256" key="10">
    <source>
        <dbReference type="ARBA" id="ARBA00023204"/>
    </source>
</evidence>
<dbReference type="InterPro" id="IPR011335">
    <property type="entry name" value="Restrct_endonuc-II-like"/>
</dbReference>
<feature type="domain" description="UvrD-like helicase C-terminal" evidence="17">
    <location>
        <begin position="250"/>
        <end position="530"/>
    </location>
</feature>